<evidence type="ECO:0000313" key="1">
    <source>
        <dbReference type="EMBL" id="ETO12375.1"/>
    </source>
</evidence>
<sequence length="358" mass="41423">ILNSAFKNQYEKLLKRISYSSLSVKDMNVADQLSLIYCLVLQERIQEGMELFSLLDKKKCVAEMEIVFDYFQAYMSLFNENEDQAGTLALDVCAKYRQRQLPRRFNKLFEDIEVLLRGELDDYQREEESNGDVRGTKTVHGFGDRDREMDKLSKATPSIEWEVDSWNRTIRVSYQLVKTLTVNFYTMNTEILFSQDPFFSEKESNPAKQAAFTYIAPITALHVTLKDVEKTQRVGVQDIAIPSNLKNQNLFIQVISENSIVCRPFYDNQLLLQVKENYGQLKVLNKNTNKPVKKAYVKVYAKTDQTTEFYKDGYTDLQGKFDYLSISTDQLQRATQLAILVSTEDLGCVVKQVNKPKQ</sequence>
<evidence type="ECO:0000313" key="2">
    <source>
        <dbReference type="Proteomes" id="UP000023152"/>
    </source>
</evidence>
<name>X6MH71_RETFI</name>
<comment type="caution">
    <text evidence="1">The sequence shown here is derived from an EMBL/GenBank/DDBJ whole genome shotgun (WGS) entry which is preliminary data.</text>
</comment>
<feature type="non-terminal residue" evidence="1">
    <location>
        <position position="1"/>
    </location>
</feature>
<gene>
    <name evidence="1" type="ORF">RFI_25001</name>
</gene>
<dbReference type="OrthoDB" id="17798at2759"/>
<reference evidence="1 2" key="1">
    <citation type="journal article" date="2013" name="Curr. Biol.">
        <title>The Genome of the Foraminiferan Reticulomyxa filosa.</title>
        <authorList>
            <person name="Glockner G."/>
            <person name="Hulsmann N."/>
            <person name="Schleicher M."/>
            <person name="Noegel A.A."/>
            <person name="Eichinger L."/>
            <person name="Gallinger C."/>
            <person name="Pawlowski J."/>
            <person name="Sierra R."/>
            <person name="Euteneuer U."/>
            <person name="Pillet L."/>
            <person name="Moustafa A."/>
            <person name="Platzer M."/>
            <person name="Groth M."/>
            <person name="Szafranski K."/>
            <person name="Schliwa M."/>
        </authorList>
    </citation>
    <scope>NUCLEOTIDE SEQUENCE [LARGE SCALE GENOMIC DNA]</scope>
</reference>
<dbReference type="Proteomes" id="UP000023152">
    <property type="component" value="Unassembled WGS sequence"/>
</dbReference>
<organism evidence="1 2">
    <name type="scientific">Reticulomyxa filosa</name>
    <dbReference type="NCBI Taxonomy" id="46433"/>
    <lineage>
        <taxon>Eukaryota</taxon>
        <taxon>Sar</taxon>
        <taxon>Rhizaria</taxon>
        <taxon>Retaria</taxon>
        <taxon>Foraminifera</taxon>
        <taxon>Monothalamids</taxon>
        <taxon>Reticulomyxidae</taxon>
        <taxon>Reticulomyxa</taxon>
    </lineage>
</organism>
<proteinExistence type="predicted"/>
<dbReference type="EMBL" id="ASPP01021474">
    <property type="protein sequence ID" value="ETO12375.1"/>
    <property type="molecule type" value="Genomic_DNA"/>
</dbReference>
<keyword evidence="2" id="KW-1185">Reference proteome</keyword>
<dbReference type="OMA" id="PSIEWEV"/>
<dbReference type="AlphaFoldDB" id="X6MH71"/>
<protein>
    <submittedName>
        <fullName evidence="1">Uncharacterized protein</fullName>
    </submittedName>
</protein>
<accession>X6MH71</accession>